<dbReference type="AlphaFoldDB" id="A0A3M3R816"/>
<organism evidence="1 2">
    <name type="scientific">Pseudomonas cannabina</name>
    <dbReference type="NCBI Taxonomy" id="86840"/>
    <lineage>
        <taxon>Bacteria</taxon>
        <taxon>Pseudomonadati</taxon>
        <taxon>Pseudomonadota</taxon>
        <taxon>Gammaproteobacteria</taxon>
        <taxon>Pseudomonadales</taxon>
        <taxon>Pseudomonadaceae</taxon>
        <taxon>Pseudomonas</taxon>
    </lineage>
</organism>
<evidence type="ECO:0000313" key="2">
    <source>
        <dbReference type="Proteomes" id="UP000270524"/>
    </source>
</evidence>
<dbReference type="EMBL" id="RBPJ01000217">
    <property type="protein sequence ID" value="RMN92584.1"/>
    <property type="molecule type" value="Genomic_DNA"/>
</dbReference>
<dbReference type="InterPro" id="IPR018668">
    <property type="entry name" value="DNA-binding_VF530-like"/>
</dbReference>
<comment type="caution">
    <text evidence="1">The sequence shown here is derived from an EMBL/GenBank/DDBJ whole genome shotgun (WGS) entry which is preliminary data.</text>
</comment>
<sequence>MDHCDGRNSALSGMCFTKARRLQWQTSGSPRAVAMICSGTIFSSSASRFNMTTANSDPLHGVTLEQILRALVEHYEWSGLAERIDIRCFKSDPSIKSSLTFLRKTPWAREKVEALYVKLHRGKGW</sequence>
<dbReference type="Proteomes" id="UP000270524">
    <property type="component" value="Unassembled WGS sequence"/>
</dbReference>
<accession>A0A3M3R816</accession>
<dbReference type="InterPro" id="IPR036361">
    <property type="entry name" value="SAP_dom_sf"/>
</dbReference>
<evidence type="ECO:0008006" key="3">
    <source>
        <dbReference type="Google" id="ProtNLM"/>
    </source>
</evidence>
<proteinExistence type="predicted"/>
<dbReference type="GO" id="GO:0003677">
    <property type="term" value="F:DNA binding"/>
    <property type="evidence" value="ECO:0007669"/>
    <property type="project" value="InterPro"/>
</dbReference>
<dbReference type="Gene3D" id="1.10.720.30">
    <property type="entry name" value="SAP domain"/>
    <property type="match status" value="1"/>
</dbReference>
<gene>
    <name evidence="1" type="ORF">ALQ51_04882</name>
</gene>
<name>A0A3M3R816_PSECA</name>
<protein>
    <recommendedName>
        <fullName evidence="3">DUF2132 domain-containing protein</fullName>
    </recommendedName>
</protein>
<dbReference type="Pfam" id="PF09905">
    <property type="entry name" value="VF530"/>
    <property type="match status" value="1"/>
</dbReference>
<evidence type="ECO:0000313" key="1">
    <source>
        <dbReference type="EMBL" id="RMN92584.1"/>
    </source>
</evidence>
<reference evidence="1 2" key="1">
    <citation type="submission" date="2018-08" db="EMBL/GenBank/DDBJ databases">
        <title>Recombination of ecologically and evolutionarily significant loci maintains genetic cohesion in the Pseudomonas syringae species complex.</title>
        <authorList>
            <person name="Dillon M."/>
            <person name="Thakur S."/>
            <person name="Almeida R.N.D."/>
            <person name="Weir B.S."/>
            <person name="Guttman D.S."/>
        </authorList>
    </citation>
    <scope>NUCLEOTIDE SEQUENCE [LARGE SCALE GENOMIC DNA]</scope>
    <source>
        <strain evidence="1 2">ICMP 15203</strain>
    </source>
</reference>